<dbReference type="GO" id="GO:0006302">
    <property type="term" value="P:double-strand break repair"/>
    <property type="evidence" value="ECO:0007669"/>
    <property type="project" value="TreeGrafter"/>
</dbReference>
<keyword evidence="4" id="KW-1185">Reference proteome</keyword>
<dbReference type="EMBL" id="BLBS01000014">
    <property type="protein sequence ID" value="GET86767.1"/>
    <property type="molecule type" value="Genomic_DNA"/>
</dbReference>
<protein>
    <submittedName>
        <fullName evidence="3">Uncharacterized protein</fullName>
    </submittedName>
</protein>
<feature type="coiled-coil region" evidence="1">
    <location>
        <begin position="1248"/>
        <end position="1282"/>
    </location>
</feature>
<feature type="compositionally biased region" description="Low complexity" evidence="2">
    <location>
        <begin position="1086"/>
        <end position="1098"/>
    </location>
</feature>
<feature type="compositionally biased region" description="Basic and acidic residues" evidence="2">
    <location>
        <begin position="418"/>
        <end position="451"/>
    </location>
</feature>
<keyword evidence="1" id="KW-0175">Coiled coil</keyword>
<feature type="region of interest" description="Disordered" evidence="2">
    <location>
        <begin position="307"/>
        <end position="327"/>
    </location>
</feature>
<proteinExistence type="predicted"/>
<accession>A0A640KGA9</accession>
<feature type="region of interest" description="Disordered" evidence="2">
    <location>
        <begin position="1597"/>
        <end position="1622"/>
    </location>
</feature>
<feature type="region of interest" description="Disordered" evidence="2">
    <location>
        <begin position="211"/>
        <end position="257"/>
    </location>
</feature>
<dbReference type="Proteomes" id="UP000419144">
    <property type="component" value="Unassembled WGS sequence"/>
</dbReference>
<evidence type="ECO:0000313" key="4">
    <source>
        <dbReference type="Proteomes" id="UP000419144"/>
    </source>
</evidence>
<dbReference type="PANTHER" id="PTHR18867">
    <property type="entry name" value="RAD50"/>
    <property type="match status" value="1"/>
</dbReference>
<name>A0A640KGA9_LEITA</name>
<evidence type="ECO:0000313" key="3">
    <source>
        <dbReference type="EMBL" id="GET86767.1"/>
    </source>
</evidence>
<evidence type="ECO:0000256" key="2">
    <source>
        <dbReference type="SAM" id="MobiDB-lite"/>
    </source>
</evidence>
<sequence length="1659" mass="179844">MCISPYACAGTHAYLHRLIYLAIPRQWGLTRIKSSCRASGARLLVYGQPPSATHHRLVTSADMAGNDPSHEQRPFYRGAADPFIVPSPSSSRSSANDAAGMPTAATATTVIHMNDAEDDDKSKSQESVVVDAGTGMALTSAAEAPESRRGAQATTAGVGGNEAFWSDRVETVRAYQLASAALRRLPTRTAPVDEDICKRQRTDEMTMAQVETSATHAGVRAPPSPPPSAAPLGTIFDDADQPTARTSNASPQTPKAEKVRVAVLTAVSPSSSRFQVPPLQAVRMHAVQPSLRTPSEKGDESVALTTSEGESANSANANCHMDSRDSGDAVESVSVHDDEDDVATRVLVSLHRKDDMIRHLTQAVEALQEENAALCSIRAAARQADAVSPPAATGLALSSDGVKTSSPSWPSTPVRWWKKQEAPLSDRDPRLHDDSQGVEGSGRDNVKEYHPPHSSPSLSAAHAAVSTITALQCALAEKEAELEALRSQGAPRDKEKRSREFSVPAEGPSLVYNAGDSLISSARGTAAASPSAVEAVAEARVAQLEWQLQNVQQEKQEDMHTLRDHIDHLTRELHRKSRDMERQQRRHKLELAALQQEVTRLVDQLEDQIQVSSNAPAAPPLRRESEAGQVMELQRELAQAKAREALLLNERVATQQRWLQELAEQKRLLDEARADAAQEEARQESRVQQERQLVEKAAHQQRQELEEQVCQYKEALEQAKRELSALRVVHERTEETVSQQRHQLQLTSQDIATATLERVHDEQRAAHAEEQIRLLHQKLRQAEATITSQQAELESLRQAREDEAAAALALQEEEHTALLKHVKGCLKGSEAVESALLAVENSRRATASQLACALEERNEYHRLYREASVQAQAQLLEQQQLLSEGSDLMCRRLQEAQADLVERTEALETAQRELQAVQQRMQSLKDELTRSEAAQRQLGEELHAAQARHEAQTAQLVHAKEGLKDALHAQLATMSKLRRKEKQLHSQHAAAQRAMERRQEEQRALQGIVDLLWSPTVSVSAMSLRASGVATHESSRVLSLPPLQILTGAATLEPGGSPAMSRRTLAMLERSANISTRRSYQIQKQRSVGVARASAAGGHSDAEIGSAEVTGSPSRSASLVSSATASVMMSAVSWDDVPATSLSDGDTALEERHRAAASALEEGDMSAKSKAAGSPKVPRHARVEGDLSALAKQLQGSVIAHKDERRRAATDADLSVLHFLRAIRDAIQQMCTAYTAVQHELCTKRTAVRALVKERKAQQAQLEELRATLQEQRHKAERLRRDAVQSIHAESQAELEKVCRAWQDKYEAGMQAHLHTYEEQLRRAVAEVLKACAENVQAELIVFIQLLPTTLSAGLEKAAVVSAERTREELREGRNPCWCSPSTRGGAHDLVVDHGHSTQAPHASTAANADVSLLSLRPDLQPEVQAECDTIIRDVLHMEGGWADLMSAVLVASSNAAAEDASGGVLPSTGERRASPPPPAAAAAEQAQRTGASTADALWSAEEMAELKEVIHAHVMSSFSALTAVVLPSLLAGVRTSISRSWASEERQGMDEHAGGAPATVGGASGGPKSTSARGAASGEELAAALPRWMRSLRRCTSPATSSSHLARVKKTGSTSTPPRSAAVADMPVSWVPQHYQPSRLLALLLDACVAHVHAQLLA</sequence>
<feature type="region of interest" description="Disordered" evidence="2">
    <location>
        <begin position="1543"/>
        <end position="1578"/>
    </location>
</feature>
<feature type="coiled-coil region" evidence="1">
    <location>
        <begin position="534"/>
        <end position="736"/>
    </location>
</feature>
<feature type="coiled-coil region" evidence="1">
    <location>
        <begin position="765"/>
        <end position="813"/>
    </location>
</feature>
<dbReference type="OrthoDB" id="267688at2759"/>
<feature type="compositionally biased region" description="Polar residues" evidence="2">
    <location>
        <begin position="401"/>
        <end position="411"/>
    </location>
</feature>
<dbReference type="VEuPathDB" id="TriTrypDB:LtaPh_1203061"/>
<feature type="compositionally biased region" description="Polar residues" evidence="2">
    <location>
        <begin position="243"/>
        <end position="253"/>
    </location>
</feature>
<feature type="region of interest" description="Disordered" evidence="2">
    <location>
        <begin position="1152"/>
        <end position="1179"/>
    </location>
</feature>
<dbReference type="GO" id="GO:0000722">
    <property type="term" value="P:telomere maintenance via recombination"/>
    <property type="evidence" value="ECO:0007669"/>
    <property type="project" value="TreeGrafter"/>
</dbReference>
<feature type="region of interest" description="Disordered" evidence="2">
    <location>
        <begin position="1085"/>
        <end position="1115"/>
    </location>
</feature>
<dbReference type="GO" id="GO:0030870">
    <property type="term" value="C:Mre11 complex"/>
    <property type="evidence" value="ECO:0007669"/>
    <property type="project" value="TreeGrafter"/>
</dbReference>
<dbReference type="GO" id="GO:0003691">
    <property type="term" value="F:double-stranded telomeric DNA binding"/>
    <property type="evidence" value="ECO:0007669"/>
    <property type="project" value="TreeGrafter"/>
</dbReference>
<evidence type="ECO:0000256" key="1">
    <source>
        <dbReference type="SAM" id="Coils"/>
    </source>
</evidence>
<dbReference type="GO" id="GO:0000794">
    <property type="term" value="C:condensed nuclear chromosome"/>
    <property type="evidence" value="ECO:0007669"/>
    <property type="project" value="TreeGrafter"/>
</dbReference>
<comment type="caution">
    <text evidence="3">The sequence shown here is derived from an EMBL/GenBank/DDBJ whole genome shotgun (WGS) entry which is preliminary data.</text>
</comment>
<feature type="coiled-coil region" evidence="1">
    <location>
        <begin position="893"/>
        <end position="941"/>
    </location>
</feature>
<feature type="compositionally biased region" description="Polar residues" evidence="2">
    <location>
        <begin position="307"/>
        <end position="317"/>
    </location>
</feature>
<dbReference type="GO" id="GO:0043047">
    <property type="term" value="F:single-stranded telomeric DNA binding"/>
    <property type="evidence" value="ECO:0007669"/>
    <property type="project" value="TreeGrafter"/>
</dbReference>
<dbReference type="PANTHER" id="PTHR18867:SF12">
    <property type="entry name" value="DNA REPAIR PROTEIN RAD50"/>
    <property type="match status" value="1"/>
</dbReference>
<feature type="region of interest" description="Disordered" evidence="2">
    <location>
        <begin position="1460"/>
        <end position="1495"/>
    </location>
</feature>
<dbReference type="GO" id="GO:0051880">
    <property type="term" value="F:G-quadruplex DNA binding"/>
    <property type="evidence" value="ECO:0007669"/>
    <property type="project" value="TreeGrafter"/>
</dbReference>
<feature type="region of interest" description="Disordered" evidence="2">
    <location>
        <begin position="397"/>
        <end position="461"/>
    </location>
</feature>
<reference evidence="3" key="1">
    <citation type="submission" date="2019-11" db="EMBL/GenBank/DDBJ databases">
        <title>Leishmania tarentolae CDS.</title>
        <authorList>
            <person name="Goto Y."/>
            <person name="Yamagishi J."/>
        </authorList>
    </citation>
    <scope>NUCLEOTIDE SEQUENCE [LARGE SCALE GENOMIC DNA]</scope>
    <source>
        <strain evidence="3">Parrot Tar II</strain>
    </source>
</reference>
<dbReference type="GO" id="GO:0007004">
    <property type="term" value="P:telomere maintenance via telomerase"/>
    <property type="evidence" value="ECO:0007669"/>
    <property type="project" value="TreeGrafter"/>
</dbReference>
<gene>
    <name evidence="3" type="ORF">LtaPh_1203061</name>
</gene>
<feature type="compositionally biased region" description="Basic and acidic residues" evidence="2">
    <location>
        <begin position="1543"/>
        <end position="1554"/>
    </location>
</feature>
<organism evidence="3 4">
    <name type="scientific">Leishmania tarentolae</name>
    <name type="common">Sauroleishmania tarentolae</name>
    <dbReference type="NCBI Taxonomy" id="5689"/>
    <lineage>
        <taxon>Eukaryota</taxon>
        <taxon>Discoba</taxon>
        <taxon>Euglenozoa</taxon>
        <taxon>Kinetoplastea</taxon>
        <taxon>Metakinetoplastina</taxon>
        <taxon>Trypanosomatida</taxon>
        <taxon>Trypanosomatidae</taxon>
        <taxon>Leishmaniinae</taxon>
        <taxon>Leishmania</taxon>
        <taxon>lizard Leishmania</taxon>
    </lineage>
</organism>
<dbReference type="GO" id="GO:0070192">
    <property type="term" value="P:chromosome organization involved in meiotic cell cycle"/>
    <property type="evidence" value="ECO:0007669"/>
    <property type="project" value="TreeGrafter"/>
</dbReference>